<dbReference type="EMBL" id="SIHJ01000001">
    <property type="protein sequence ID" value="TWT38204.1"/>
    <property type="molecule type" value="Genomic_DNA"/>
</dbReference>
<organism evidence="1 2">
    <name type="scientific">Posidoniimonas corsicana</name>
    <dbReference type="NCBI Taxonomy" id="1938618"/>
    <lineage>
        <taxon>Bacteria</taxon>
        <taxon>Pseudomonadati</taxon>
        <taxon>Planctomycetota</taxon>
        <taxon>Planctomycetia</taxon>
        <taxon>Pirellulales</taxon>
        <taxon>Lacipirellulaceae</taxon>
        <taxon>Posidoniimonas</taxon>
    </lineage>
</organism>
<evidence type="ECO:0000313" key="1">
    <source>
        <dbReference type="EMBL" id="TWT38204.1"/>
    </source>
</evidence>
<reference evidence="1 2" key="1">
    <citation type="submission" date="2019-02" db="EMBL/GenBank/DDBJ databases">
        <title>Deep-cultivation of Planctomycetes and their phenomic and genomic characterization uncovers novel biology.</title>
        <authorList>
            <person name="Wiegand S."/>
            <person name="Jogler M."/>
            <person name="Boedeker C."/>
            <person name="Pinto D."/>
            <person name="Vollmers J."/>
            <person name="Rivas-Marin E."/>
            <person name="Kohn T."/>
            <person name="Peeters S.H."/>
            <person name="Heuer A."/>
            <person name="Rast P."/>
            <person name="Oberbeckmann S."/>
            <person name="Bunk B."/>
            <person name="Jeske O."/>
            <person name="Meyerdierks A."/>
            <person name="Storesund J.E."/>
            <person name="Kallscheuer N."/>
            <person name="Luecker S."/>
            <person name="Lage O.M."/>
            <person name="Pohl T."/>
            <person name="Merkel B.J."/>
            <person name="Hornburger P."/>
            <person name="Mueller R.-W."/>
            <person name="Bruemmer F."/>
            <person name="Labrenz M."/>
            <person name="Spormann A.M."/>
            <person name="Op Den Camp H."/>
            <person name="Overmann J."/>
            <person name="Amann R."/>
            <person name="Jetten M.S.M."/>
            <person name="Mascher T."/>
            <person name="Medema M.H."/>
            <person name="Devos D.P."/>
            <person name="Kaster A.-K."/>
            <person name="Ovreas L."/>
            <person name="Rohde M."/>
            <person name="Galperin M.Y."/>
            <person name="Jogler C."/>
        </authorList>
    </citation>
    <scope>NUCLEOTIDE SEQUENCE [LARGE SCALE GENOMIC DNA]</scope>
    <source>
        <strain evidence="1 2">KOR34</strain>
    </source>
</reference>
<dbReference type="Proteomes" id="UP000316714">
    <property type="component" value="Unassembled WGS sequence"/>
</dbReference>
<dbReference type="AlphaFoldDB" id="A0A5C5VHU1"/>
<sequence>MRPHSSNQLPIRRQSFGRLASDLRARTLRMSDGRVVLVRGQPDPHRLLDNLAHAGVMKSDKLAPRQLGFTEDLTEPLTAGLLARVAHRVRRRERWAERQRHGVSRRQAAELRRVRRRLDYLYGLYNQPTTSEDGFGLLIDEEQQAELDALARSAGCHQLGDAELPGFTRIVFWLSGRSAAERFMQAYRRLPPTSRESRARDQLRSTLAQLQVWRRRLAVEPLRGIRMEIEEWARRLPADLAMRAGLLGKKFRRSLPSRLQAQVEACRQAVNECSDGCRSTQLAAVAALVACDQHAEPDALAAEWGASVNGHWVQRSAAMLLDELPKPGFGRLVDFLGGHSGTSCWHYESIRTQLARGERVEDVRWALDHSLGDRVGDAGLRTRWFRRLVEDAESAGLEMMSKVDLFADACQHRRARSVIRGYVDWVNRLPADARSPRVLRQLKSTLAGPMLWAVDQPETLAAVEDWLQTAAVPRGASVDDLGVWHCLADACGAGHARTAVEAGRDASARELAYLHSLAASGRASQPQLVRLEKLARRHHAAARLPERGAKAVCRAAVSTANQALLRGLRDASERLLGAELAELIKDEPLSRCREFTSWRSDMDANQRRLLQEVLAKHARHGPGYKLHLDCNQAWIRAARADGVRVRRWLRPPGATFGHSAGWARVAVANGLLDVLLMGTRFQTCLSLDGCNNLAVLTNAAHANKQVVYAYDEHGRPIARKLLAISKQGTLLGYECFVMGVGEIQSDEVMAAVEDYCIQLAHAANVTPADRGEPASLSGCFWYDDLPVPWTRLLPSDPSLLGRACGYAGGPAPVAAQ</sequence>
<gene>
    <name evidence="1" type="ORF">KOR34_31730</name>
</gene>
<accession>A0A5C5VHU1</accession>
<evidence type="ECO:0000313" key="2">
    <source>
        <dbReference type="Proteomes" id="UP000316714"/>
    </source>
</evidence>
<proteinExistence type="predicted"/>
<dbReference type="OrthoDB" id="272671at2"/>
<comment type="caution">
    <text evidence="1">The sequence shown here is derived from an EMBL/GenBank/DDBJ whole genome shotgun (WGS) entry which is preliminary data.</text>
</comment>
<keyword evidence="2" id="KW-1185">Reference proteome</keyword>
<name>A0A5C5VHU1_9BACT</name>
<dbReference type="RefSeq" id="WP_146565560.1">
    <property type="nucleotide sequence ID" value="NZ_SIHJ01000001.1"/>
</dbReference>
<protein>
    <submittedName>
        <fullName evidence="1">Uncharacterized protein</fullName>
    </submittedName>
</protein>